<evidence type="ECO:0000256" key="1">
    <source>
        <dbReference type="SAM" id="MobiDB-lite"/>
    </source>
</evidence>
<organism evidence="2 3">
    <name type="scientific">Gymnopilus dilepis</name>
    <dbReference type="NCBI Taxonomy" id="231916"/>
    <lineage>
        <taxon>Eukaryota</taxon>
        <taxon>Fungi</taxon>
        <taxon>Dikarya</taxon>
        <taxon>Basidiomycota</taxon>
        <taxon>Agaricomycotina</taxon>
        <taxon>Agaricomycetes</taxon>
        <taxon>Agaricomycetidae</taxon>
        <taxon>Agaricales</taxon>
        <taxon>Agaricineae</taxon>
        <taxon>Hymenogastraceae</taxon>
        <taxon>Gymnopilus</taxon>
    </lineage>
</organism>
<comment type="caution">
    <text evidence="2">The sequence shown here is derived from an EMBL/GenBank/DDBJ whole genome shotgun (WGS) entry which is preliminary data.</text>
</comment>
<dbReference type="Proteomes" id="UP000284706">
    <property type="component" value="Unassembled WGS sequence"/>
</dbReference>
<evidence type="ECO:0000313" key="3">
    <source>
        <dbReference type="Proteomes" id="UP000284706"/>
    </source>
</evidence>
<reference evidence="2 3" key="1">
    <citation type="journal article" date="2018" name="Evol. Lett.">
        <title>Horizontal gene cluster transfer increased hallucinogenic mushroom diversity.</title>
        <authorList>
            <person name="Reynolds H.T."/>
            <person name="Vijayakumar V."/>
            <person name="Gluck-Thaler E."/>
            <person name="Korotkin H.B."/>
            <person name="Matheny P.B."/>
            <person name="Slot J.C."/>
        </authorList>
    </citation>
    <scope>NUCLEOTIDE SEQUENCE [LARGE SCALE GENOMIC DNA]</scope>
    <source>
        <strain evidence="2 3">SRW20</strain>
    </source>
</reference>
<accession>A0A409XCQ5</accession>
<keyword evidence="3" id="KW-1185">Reference proteome</keyword>
<evidence type="ECO:0000313" key="2">
    <source>
        <dbReference type="EMBL" id="PPQ88510.1"/>
    </source>
</evidence>
<dbReference type="InParanoid" id="A0A409XCQ5"/>
<dbReference type="EMBL" id="NHYE01003618">
    <property type="protein sequence ID" value="PPQ88510.1"/>
    <property type="molecule type" value="Genomic_DNA"/>
</dbReference>
<name>A0A409XCQ5_9AGAR</name>
<feature type="region of interest" description="Disordered" evidence="1">
    <location>
        <begin position="75"/>
        <end position="98"/>
    </location>
</feature>
<proteinExistence type="predicted"/>
<sequence length="98" mass="10585">MRVLISPTQIHKELLKLPNAKLPTANPTSSRAANPTPLYSASLASLLGAEEGVREDADGCIEKSEKALNACPTTYVMNGAIPPATREESTAGRRRRRR</sequence>
<protein>
    <submittedName>
        <fullName evidence="2">Uncharacterized protein</fullName>
    </submittedName>
</protein>
<gene>
    <name evidence="2" type="ORF">CVT26_009726</name>
</gene>
<dbReference type="AlphaFoldDB" id="A0A409XCQ5"/>